<evidence type="ECO:0000313" key="4">
    <source>
        <dbReference type="EMBL" id="SKC60686.1"/>
    </source>
</evidence>
<proteinExistence type="predicted"/>
<sequence length="341" mass="35441">MAGYKQVNPASHTHRRGPNPYIGDMDAATSRPLATPRVPRWGATDAAIGVGLALVFAALLPLILTSGWTTTIGVATFLSYLVVWVPLLGAVLIASFLRGRRSLTADFGLRFRFIDILWGLGVGLLARVAASLIEIAFYGRMSIGYVTIGEVEYNAVWVFGTLLAPIVLAPLIEELFFRGLLQRSVYNGAVAASRDGLTDDAAGDLATATAPVVLAATGPQPTTGLGHTASALDHAHRDASHTHPHPTLADAAALAAARPVGVSRDRRRATVTAIIASSVVFAVVHVLQTQFGVGMWSVGLSTLILGLGTGALAAYTGRLGGAIIAHATFNGLIIIAGLTAA</sequence>
<feature type="transmembrane region" description="Helical" evidence="2">
    <location>
        <begin position="117"/>
        <end position="137"/>
    </location>
</feature>
<feature type="transmembrane region" description="Helical" evidence="2">
    <location>
        <begin position="77"/>
        <end position="97"/>
    </location>
</feature>
<organism evidence="4 5">
    <name type="scientific">Okibacterium fritillariae</name>
    <dbReference type="NCBI Taxonomy" id="123320"/>
    <lineage>
        <taxon>Bacteria</taxon>
        <taxon>Bacillati</taxon>
        <taxon>Actinomycetota</taxon>
        <taxon>Actinomycetes</taxon>
        <taxon>Micrococcales</taxon>
        <taxon>Microbacteriaceae</taxon>
        <taxon>Okibacterium</taxon>
    </lineage>
</organism>
<keyword evidence="2" id="KW-1133">Transmembrane helix</keyword>
<name>A0A1T5KAH6_9MICO</name>
<accession>A0A1T5KAH6</accession>
<keyword evidence="4" id="KW-0378">Hydrolase</keyword>
<keyword evidence="5" id="KW-1185">Reference proteome</keyword>
<feature type="transmembrane region" description="Helical" evidence="2">
    <location>
        <begin position="269"/>
        <end position="287"/>
    </location>
</feature>
<keyword evidence="2" id="KW-0812">Transmembrane</keyword>
<dbReference type="GO" id="GO:0080120">
    <property type="term" value="P:CAAX-box protein maturation"/>
    <property type="evidence" value="ECO:0007669"/>
    <property type="project" value="UniProtKB-ARBA"/>
</dbReference>
<protein>
    <submittedName>
        <fullName evidence="4">CAAX protease self-immunity</fullName>
    </submittedName>
</protein>
<feature type="domain" description="CAAX prenyl protease 2/Lysostaphin resistance protein A-like" evidence="3">
    <location>
        <begin position="268"/>
        <end position="331"/>
    </location>
</feature>
<evidence type="ECO:0000256" key="1">
    <source>
        <dbReference type="SAM" id="MobiDB-lite"/>
    </source>
</evidence>
<dbReference type="GO" id="GO:0004175">
    <property type="term" value="F:endopeptidase activity"/>
    <property type="evidence" value="ECO:0007669"/>
    <property type="project" value="UniProtKB-ARBA"/>
</dbReference>
<dbReference type="Pfam" id="PF02517">
    <property type="entry name" value="Rce1-like"/>
    <property type="match status" value="1"/>
</dbReference>
<keyword evidence="2" id="KW-0472">Membrane</keyword>
<reference evidence="4 5" key="1">
    <citation type="submission" date="2017-02" db="EMBL/GenBank/DDBJ databases">
        <authorList>
            <person name="Peterson S.W."/>
        </authorList>
    </citation>
    <scope>NUCLEOTIDE SEQUENCE [LARGE SCALE GENOMIC DNA]</scope>
    <source>
        <strain evidence="4 5">VKM Ac-2059</strain>
    </source>
</reference>
<dbReference type="GO" id="GO:0006508">
    <property type="term" value="P:proteolysis"/>
    <property type="evidence" value="ECO:0007669"/>
    <property type="project" value="UniProtKB-KW"/>
</dbReference>
<dbReference type="Proteomes" id="UP000190857">
    <property type="component" value="Unassembled WGS sequence"/>
</dbReference>
<feature type="transmembrane region" description="Helical" evidence="2">
    <location>
        <begin position="322"/>
        <end position="340"/>
    </location>
</feature>
<feature type="transmembrane region" description="Helical" evidence="2">
    <location>
        <begin position="293"/>
        <end position="315"/>
    </location>
</feature>
<keyword evidence="4" id="KW-0645">Protease</keyword>
<dbReference type="EMBL" id="FUZP01000002">
    <property type="protein sequence ID" value="SKC60686.1"/>
    <property type="molecule type" value="Genomic_DNA"/>
</dbReference>
<gene>
    <name evidence="4" type="ORF">SAMN06309945_2065</name>
</gene>
<evidence type="ECO:0000256" key="2">
    <source>
        <dbReference type="SAM" id="Phobius"/>
    </source>
</evidence>
<evidence type="ECO:0000259" key="3">
    <source>
        <dbReference type="Pfam" id="PF02517"/>
    </source>
</evidence>
<feature type="transmembrane region" description="Helical" evidence="2">
    <location>
        <begin position="157"/>
        <end position="177"/>
    </location>
</feature>
<dbReference type="AlphaFoldDB" id="A0A1T5KAH6"/>
<dbReference type="InterPro" id="IPR003675">
    <property type="entry name" value="Rce1/LyrA-like_dom"/>
</dbReference>
<feature type="region of interest" description="Disordered" evidence="1">
    <location>
        <begin position="1"/>
        <end position="21"/>
    </location>
</feature>
<feature type="transmembrane region" description="Helical" evidence="2">
    <location>
        <begin position="46"/>
        <end position="65"/>
    </location>
</feature>
<evidence type="ECO:0000313" key="5">
    <source>
        <dbReference type="Proteomes" id="UP000190857"/>
    </source>
</evidence>